<dbReference type="EMBL" id="JACIED010000001">
    <property type="protein sequence ID" value="MBB4005815.1"/>
    <property type="molecule type" value="Genomic_DNA"/>
</dbReference>
<dbReference type="Proteomes" id="UP000544107">
    <property type="component" value="Unassembled WGS sequence"/>
</dbReference>
<evidence type="ECO:0000259" key="3">
    <source>
        <dbReference type="Pfam" id="PF20454"/>
    </source>
</evidence>
<dbReference type="EMBL" id="MKIN01000022">
    <property type="protein sequence ID" value="OLP48864.1"/>
    <property type="molecule type" value="Genomic_DNA"/>
</dbReference>
<keyword evidence="6" id="KW-1185">Reference proteome</keyword>
<feature type="region of interest" description="Disordered" evidence="1">
    <location>
        <begin position="636"/>
        <end position="671"/>
    </location>
</feature>
<dbReference type="GO" id="GO:0016887">
    <property type="term" value="F:ATP hydrolysis activity"/>
    <property type="evidence" value="ECO:0007669"/>
    <property type="project" value="InterPro"/>
</dbReference>
<reference evidence="4 7" key="2">
    <citation type="submission" date="2020-08" db="EMBL/GenBank/DDBJ databases">
        <title>Genomic Encyclopedia of Type Strains, Phase IV (KMG-IV): sequencing the most valuable type-strain genomes for metagenomic binning, comparative biology and taxonomic classification.</title>
        <authorList>
            <person name="Goeker M."/>
        </authorList>
    </citation>
    <scope>NUCLEOTIDE SEQUENCE [LARGE SCALE GENOMIC DNA]</scope>
    <source>
        <strain evidence="4 7">DSM 100021</strain>
    </source>
</reference>
<dbReference type="STRING" id="887144.BJF91_17160"/>
<dbReference type="Pfam" id="PF20454">
    <property type="entry name" value="GpA_nuclease"/>
    <property type="match status" value="1"/>
</dbReference>
<protein>
    <submittedName>
        <fullName evidence="4 5">Terminase</fullName>
    </submittedName>
</protein>
<dbReference type="OrthoDB" id="5181253at2"/>
<evidence type="ECO:0000313" key="7">
    <source>
        <dbReference type="Proteomes" id="UP000544107"/>
    </source>
</evidence>
<evidence type="ECO:0000313" key="4">
    <source>
        <dbReference type="EMBL" id="MBB4005815.1"/>
    </source>
</evidence>
<name>A0A1Q9A2Q8_9HYPH</name>
<evidence type="ECO:0000259" key="2">
    <source>
        <dbReference type="Pfam" id="PF05876"/>
    </source>
</evidence>
<accession>A0A1Q9A2Q8</accession>
<dbReference type="Pfam" id="PF05876">
    <property type="entry name" value="GpA_ATPase"/>
    <property type="match status" value="1"/>
</dbReference>
<dbReference type="AlphaFoldDB" id="A0A1Q9A2Q8"/>
<feature type="domain" description="Terminase large subunit GpA endonuclease" evidence="3">
    <location>
        <begin position="310"/>
        <end position="606"/>
    </location>
</feature>
<reference evidence="5 6" key="1">
    <citation type="submission" date="2016-09" db="EMBL/GenBank/DDBJ databases">
        <title>Rhizobium oryziradicis sp. nov., isolated from the root of rice.</title>
        <authorList>
            <person name="Zhao J."/>
            <person name="Zhang X."/>
        </authorList>
    </citation>
    <scope>NUCLEOTIDE SEQUENCE [LARGE SCALE GENOMIC DNA]</scope>
    <source>
        <strain evidence="5 6">14971</strain>
    </source>
</reference>
<dbReference type="InterPro" id="IPR046454">
    <property type="entry name" value="GpA_endonuclease"/>
</dbReference>
<evidence type="ECO:0000256" key="1">
    <source>
        <dbReference type="SAM" id="MobiDB-lite"/>
    </source>
</evidence>
<dbReference type="RefSeq" id="WP_075614654.1">
    <property type="nucleotide sequence ID" value="NZ_JACIED010000001.1"/>
</dbReference>
<evidence type="ECO:0000313" key="6">
    <source>
        <dbReference type="Proteomes" id="UP000185598"/>
    </source>
</evidence>
<comment type="caution">
    <text evidence="5">The sequence shown here is derived from an EMBL/GenBank/DDBJ whole genome shotgun (WGS) entry which is preliminary data.</text>
</comment>
<proteinExistence type="predicted"/>
<evidence type="ECO:0000313" key="5">
    <source>
        <dbReference type="EMBL" id="OLP48864.1"/>
    </source>
</evidence>
<dbReference type="Proteomes" id="UP000185598">
    <property type="component" value="Unassembled WGS sequence"/>
</dbReference>
<feature type="domain" description="Phage terminase large subunit GpA ATPase" evidence="2">
    <location>
        <begin position="47"/>
        <end position="299"/>
    </location>
</feature>
<dbReference type="GO" id="GO:0004519">
    <property type="term" value="F:endonuclease activity"/>
    <property type="evidence" value="ECO:0007669"/>
    <property type="project" value="InterPro"/>
</dbReference>
<gene>
    <name evidence="5" type="ORF">BJF91_17160</name>
    <name evidence="4" type="ORF">GGQ71_000051</name>
</gene>
<dbReference type="InterPro" id="IPR046453">
    <property type="entry name" value="GpA_ATPase"/>
</dbReference>
<sequence length="671" mass="75275">MTVHPGALRCVASAAASTIRPTPPVSFDRWLAQNVVLVDGPKKGELWSAADAPYLVEIAQCLSQEHPCNLVSVRKSQQTGVSILALSWMMYIAENCPDNALYGVPGIDALQDINSGKLQPLIDEWQKRTGKETIYPATSRSGVGSTTYEKKFAGGAIYLANANTVMDLSAKTARFGVKDEVSKWNMLPNGADPENLFFGRFTAFRRQKTYKIFELSTPELDSGDALGEGPGHCRIDRSFRRSDQRFWHIKCPECAFEQVQEDQNFLINRGQPHKSVMRCTRCGHHISEMERVSAVREGRYIPASSGPDRHPGFHVDAFMSLMMSYEAIAEDKISYEAKGEAGAKDYHNLILAKPYQMKGNAPDHKRLMERREDYKPGVIPPGGLLFVAGADVQGYGIYCEGVAFGEDRQNWNVFAEFFEGATDNPQAGAWLLFEEFVSQEFPDASGVLRKIDALAVDAGWRTNQVMEWCRRHPNAYATKGQPGRGLPAIGMPSRKTVTKRGRRKRFGSAMSWPVGTWALKAEFYGNLHKIGLAAGEAQDPSGYCHFHKELGEEYFQQITGEYFHQALVKGKLHEEWKKRREHNHFLDCRIYAMAMAEHLGLSKLSKDDWARLRAMLEPEIIPDLLSSVSHKVLHEERPVEPSRTLVSAPAAPVLEKTKPEKPTGNRWKNRK</sequence>
<organism evidence="5 6">
    <name type="scientific">Allorhizobium taibaishanense</name>
    <dbReference type="NCBI Taxonomy" id="887144"/>
    <lineage>
        <taxon>Bacteria</taxon>
        <taxon>Pseudomonadati</taxon>
        <taxon>Pseudomonadota</taxon>
        <taxon>Alphaproteobacteria</taxon>
        <taxon>Hyphomicrobiales</taxon>
        <taxon>Rhizobiaceae</taxon>
        <taxon>Rhizobium/Agrobacterium group</taxon>
        <taxon>Allorhizobium</taxon>
    </lineage>
</organism>